<evidence type="ECO:0000313" key="1">
    <source>
        <dbReference type="EMBL" id="KAK3954858.1"/>
    </source>
</evidence>
<comment type="caution">
    <text evidence="1">The sequence shown here is derived from an EMBL/GenBank/DDBJ whole genome shotgun (WGS) entry which is preliminary data.</text>
</comment>
<gene>
    <name evidence="1" type="ORF">QBC32DRAFT_71648</name>
</gene>
<reference evidence="1" key="1">
    <citation type="journal article" date="2023" name="Mol. Phylogenet. Evol.">
        <title>Genome-scale phylogeny and comparative genomics of the fungal order Sordariales.</title>
        <authorList>
            <person name="Hensen N."/>
            <person name="Bonometti L."/>
            <person name="Westerberg I."/>
            <person name="Brannstrom I.O."/>
            <person name="Guillou S."/>
            <person name="Cros-Aarteil S."/>
            <person name="Calhoun S."/>
            <person name="Haridas S."/>
            <person name="Kuo A."/>
            <person name="Mondo S."/>
            <person name="Pangilinan J."/>
            <person name="Riley R."/>
            <person name="LaButti K."/>
            <person name="Andreopoulos B."/>
            <person name="Lipzen A."/>
            <person name="Chen C."/>
            <person name="Yan M."/>
            <person name="Daum C."/>
            <person name="Ng V."/>
            <person name="Clum A."/>
            <person name="Steindorff A."/>
            <person name="Ohm R.A."/>
            <person name="Martin F."/>
            <person name="Silar P."/>
            <person name="Natvig D.O."/>
            <person name="Lalanne C."/>
            <person name="Gautier V."/>
            <person name="Ament-Velasquez S.L."/>
            <person name="Kruys A."/>
            <person name="Hutchinson M.I."/>
            <person name="Powell A.J."/>
            <person name="Barry K."/>
            <person name="Miller A.N."/>
            <person name="Grigoriev I.V."/>
            <person name="Debuchy R."/>
            <person name="Gladieux P."/>
            <person name="Hiltunen Thoren M."/>
            <person name="Johannesson H."/>
        </authorList>
    </citation>
    <scope>NUCLEOTIDE SEQUENCE</scope>
    <source>
        <strain evidence="1">CBS 626.80</strain>
    </source>
</reference>
<protein>
    <submittedName>
        <fullName evidence="1">Uncharacterized protein</fullName>
    </submittedName>
</protein>
<sequence length="203" mass="23039">MYVKGESQPPDRQPMRVANAHPSLFIRANRPNFHKTVPGAPASAVDDQQSSVRLCIGDDVCSVWPVAHVRHVSSLTCFYSWTLLFGRIFPEMRNGHVIHLTQSVPSFGGLPSAGKSKVPTFFSQRSNERPCRTRCLSLECSLVSVLFGMRQFSKHQTKKLGGYILVLFLQLPAEQLRELSLPLLPFWDIYPSQLHRYLLQVYQ</sequence>
<dbReference type="Proteomes" id="UP001303222">
    <property type="component" value="Unassembled WGS sequence"/>
</dbReference>
<keyword evidence="2" id="KW-1185">Reference proteome</keyword>
<evidence type="ECO:0000313" key="2">
    <source>
        <dbReference type="Proteomes" id="UP001303222"/>
    </source>
</evidence>
<dbReference type="EMBL" id="MU859084">
    <property type="protein sequence ID" value="KAK3954858.1"/>
    <property type="molecule type" value="Genomic_DNA"/>
</dbReference>
<name>A0AAN6SIS5_9PEZI</name>
<proteinExistence type="predicted"/>
<organism evidence="1 2">
    <name type="scientific">Pseudoneurospora amorphoporcata</name>
    <dbReference type="NCBI Taxonomy" id="241081"/>
    <lineage>
        <taxon>Eukaryota</taxon>
        <taxon>Fungi</taxon>
        <taxon>Dikarya</taxon>
        <taxon>Ascomycota</taxon>
        <taxon>Pezizomycotina</taxon>
        <taxon>Sordariomycetes</taxon>
        <taxon>Sordariomycetidae</taxon>
        <taxon>Sordariales</taxon>
        <taxon>Sordariaceae</taxon>
        <taxon>Pseudoneurospora</taxon>
    </lineage>
</organism>
<dbReference type="AlphaFoldDB" id="A0AAN6SIS5"/>
<reference evidence="1" key="2">
    <citation type="submission" date="2023-06" db="EMBL/GenBank/DDBJ databases">
        <authorList>
            <consortium name="Lawrence Berkeley National Laboratory"/>
            <person name="Mondo S.J."/>
            <person name="Hensen N."/>
            <person name="Bonometti L."/>
            <person name="Westerberg I."/>
            <person name="Brannstrom I.O."/>
            <person name="Guillou S."/>
            <person name="Cros-Aarteil S."/>
            <person name="Calhoun S."/>
            <person name="Haridas S."/>
            <person name="Kuo A."/>
            <person name="Pangilinan J."/>
            <person name="Riley R."/>
            <person name="Labutti K."/>
            <person name="Andreopoulos B."/>
            <person name="Lipzen A."/>
            <person name="Chen C."/>
            <person name="Yanf M."/>
            <person name="Daum C."/>
            <person name="Ng V."/>
            <person name="Clum A."/>
            <person name="Steindorff A."/>
            <person name="Ohm R."/>
            <person name="Martin F."/>
            <person name="Silar P."/>
            <person name="Natvig D."/>
            <person name="Lalanne C."/>
            <person name="Gautier V."/>
            <person name="Ament-Velasquez S.L."/>
            <person name="Kruys A."/>
            <person name="Hutchinson M.I."/>
            <person name="Powell A.J."/>
            <person name="Barry K."/>
            <person name="Miller A.N."/>
            <person name="Grigoriev I.V."/>
            <person name="Debuchy R."/>
            <person name="Gladieux P."/>
            <person name="Thoren M.H."/>
            <person name="Johannesson H."/>
        </authorList>
    </citation>
    <scope>NUCLEOTIDE SEQUENCE</scope>
    <source>
        <strain evidence="1">CBS 626.80</strain>
    </source>
</reference>
<accession>A0AAN6SIS5</accession>